<dbReference type="SUPFAM" id="SSF51161">
    <property type="entry name" value="Trimeric LpxA-like enzymes"/>
    <property type="match status" value="1"/>
</dbReference>
<evidence type="ECO:0000256" key="2">
    <source>
        <dbReference type="ARBA" id="ARBA00022679"/>
    </source>
</evidence>
<keyword evidence="4" id="KW-0012">Acyltransferase</keyword>
<reference evidence="5 6" key="1">
    <citation type="submission" date="2021-03" db="EMBL/GenBank/DDBJ databases">
        <authorList>
            <person name="So Y."/>
        </authorList>
    </citation>
    <scope>NUCLEOTIDE SEQUENCE [LARGE SCALE GENOMIC DNA]</scope>
    <source>
        <strain evidence="5 6">SSH11</strain>
    </source>
</reference>
<evidence type="ECO:0000256" key="1">
    <source>
        <dbReference type="ARBA" id="ARBA00007274"/>
    </source>
</evidence>
<dbReference type="InterPro" id="IPR011004">
    <property type="entry name" value="Trimer_LpxA-like_sf"/>
</dbReference>
<evidence type="ECO:0000256" key="3">
    <source>
        <dbReference type="ARBA" id="ARBA00022737"/>
    </source>
</evidence>
<protein>
    <submittedName>
        <fullName evidence="5">CatB-related O-acetyltransferase</fullName>
    </submittedName>
</protein>
<dbReference type="PANTHER" id="PTHR43300:SF11">
    <property type="entry name" value="ACETYLTRANSFERASE RV3034C-RELATED"/>
    <property type="match status" value="1"/>
</dbReference>
<dbReference type="PANTHER" id="PTHR43300">
    <property type="entry name" value="ACETYLTRANSFERASE"/>
    <property type="match status" value="1"/>
</dbReference>
<evidence type="ECO:0000313" key="6">
    <source>
        <dbReference type="Proteomes" id="UP000681594"/>
    </source>
</evidence>
<comment type="similarity">
    <text evidence="1">Belongs to the transferase hexapeptide repeat family.</text>
</comment>
<gene>
    <name evidence="5" type="ORF">J8J14_09400</name>
</gene>
<dbReference type="InterPro" id="IPR018357">
    <property type="entry name" value="Hexapep_transf_CS"/>
</dbReference>
<comment type="caution">
    <text evidence="5">The sequence shown here is derived from an EMBL/GenBank/DDBJ whole genome shotgun (WGS) entry which is preliminary data.</text>
</comment>
<keyword evidence="2" id="KW-0808">Transferase</keyword>
<evidence type="ECO:0000313" key="5">
    <source>
        <dbReference type="EMBL" id="MBP0444995.1"/>
    </source>
</evidence>
<dbReference type="InterPro" id="IPR001451">
    <property type="entry name" value="Hexapep"/>
</dbReference>
<dbReference type="Proteomes" id="UP000681594">
    <property type="component" value="Unassembled WGS sequence"/>
</dbReference>
<accession>A0ABS4ADA3</accession>
<organism evidence="5 6">
    <name type="scientific">Pararoseomonas baculiformis</name>
    <dbReference type="NCBI Taxonomy" id="2820812"/>
    <lineage>
        <taxon>Bacteria</taxon>
        <taxon>Pseudomonadati</taxon>
        <taxon>Pseudomonadota</taxon>
        <taxon>Alphaproteobacteria</taxon>
        <taxon>Acetobacterales</taxon>
        <taxon>Acetobacteraceae</taxon>
        <taxon>Pararoseomonas</taxon>
    </lineage>
</organism>
<proteinExistence type="inferred from homology"/>
<dbReference type="EMBL" id="JAGIZB010000007">
    <property type="protein sequence ID" value="MBP0444995.1"/>
    <property type="molecule type" value="Genomic_DNA"/>
</dbReference>
<dbReference type="Pfam" id="PF00132">
    <property type="entry name" value="Hexapep"/>
    <property type="match status" value="1"/>
</dbReference>
<dbReference type="InterPro" id="IPR050179">
    <property type="entry name" value="Trans_hexapeptide_repeat"/>
</dbReference>
<keyword evidence="3" id="KW-0677">Repeat</keyword>
<evidence type="ECO:0000256" key="4">
    <source>
        <dbReference type="ARBA" id="ARBA00023315"/>
    </source>
</evidence>
<sequence length="195" mass="21620">MGSFSYSYSAMVPGMHVGRYCSIAGGMTVPKPRHPVESLSTSSFMYDSQFSIIRSCIEDSGKQYERFYPNPQKALPIIGNDVWLGAGVAIMPGVTIGDGAVVAAHSVVVKDVPSYAIVGGNPAKIIRYRFSEALIRDLLATRWWDYRFVELLGPDQSNPEEVIDMIRKGVDMDGKALEPYRPQPIRLRDMPFEPA</sequence>
<dbReference type="CDD" id="cd03349">
    <property type="entry name" value="LbH_XAT"/>
    <property type="match status" value="1"/>
</dbReference>
<keyword evidence="6" id="KW-1185">Reference proteome</keyword>
<name>A0ABS4ADA3_9PROT</name>
<dbReference type="Gene3D" id="2.160.10.10">
    <property type="entry name" value="Hexapeptide repeat proteins"/>
    <property type="match status" value="1"/>
</dbReference>
<dbReference type="PROSITE" id="PS00101">
    <property type="entry name" value="HEXAPEP_TRANSFERASES"/>
    <property type="match status" value="1"/>
</dbReference>